<sequence>MAKKETRTLSLVLIDPKGKTVSYSIRNPKPGLDKEAVENAVKAVIDGKIFATANGDLMALKSSQVVTRQVETLE</sequence>
<dbReference type="Pfam" id="PF11148">
    <property type="entry name" value="DUF2922"/>
    <property type="match status" value="1"/>
</dbReference>
<proteinExistence type="predicted"/>
<accession>A0ABW7DN82</accession>
<dbReference type="InterPro" id="IPR021321">
    <property type="entry name" value="DUF2922"/>
</dbReference>
<name>A0ABW7DN82_9FIRM</name>
<comment type="caution">
    <text evidence="1">The sequence shown here is derived from an EMBL/GenBank/DDBJ whole genome shotgun (WGS) entry which is preliminary data.</text>
</comment>
<keyword evidence="2" id="KW-1185">Reference proteome</keyword>
<organism evidence="1 2">
    <name type="scientific">Megasphaera hexanoica</name>
    <dbReference type="NCBI Taxonomy" id="1675036"/>
    <lineage>
        <taxon>Bacteria</taxon>
        <taxon>Bacillati</taxon>
        <taxon>Bacillota</taxon>
        <taxon>Negativicutes</taxon>
        <taxon>Veillonellales</taxon>
        <taxon>Veillonellaceae</taxon>
        <taxon>Megasphaera</taxon>
    </lineage>
</organism>
<reference evidence="1 2" key="1">
    <citation type="submission" date="2024-10" db="EMBL/GenBank/DDBJ databases">
        <authorList>
            <person name="Sang B.-I."/>
            <person name="Prabhaharan D."/>
        </authorList>
    </citation>
    <scope>NUCLEOTIDE SEQUENCE [LARGE SCALE GENOMIC DNA]</scope>
    <source>
        <strain evidence="1 2">MH</strain>
    </source>
</reference>
<evidence type="ECO:0000313" key="2">
    <source>
        <dbReference type="Proteomes" id="UP001605989"/>
    </source>
</evidence>
<gene>
    <name evidence="1" type="ORF">ACGTZG_04830</name>
</gene>
<dbReference type="EMBL" id="JBIEKR010000003">
    <property type="protein sequence ID" value="MFG6272508.1"/>
    <property type="molecule type" value="Genomic_DNA"/>
</dbReference>
<protein>
    <submittedName>
        <fullName evidence="1">DUF2922 domain-containing protein</fullName>
    </submittedName>
</protein>
<dbReference type="Proteomes" id="UP001605989">
    <property type="component" value="Unassembled WGS sequence"/>
</dbReference>
<evidence type="ECO:0000313" key="1">
    <source>
        <dbReference type="EMBL" id="MFG6272508.1"/>
    </source>
</evidence>
<dbReference type="RefSeq" id="WP_059076626.1">
    <property type="nucleotide sequence ID" value="NZ_CP011940.1"/>
</dbReference>